<proteinExistence type="predicted"/>
<dbReference type="RefSeq" id="WP_062976025.1">
    <property type="nucleotide sequence ID" value="NZ_JAAXOT010000006.1"/>
</dbReference>
<keyword evidence="2" id="KW-1185">Reference proteome</keyword>
<accession>A0A846YEV4</accession>
<evidence type="ECO:0000313" key="1">
    <source>
        <dbReference type="EMBL" id="NKY57407.1"/>
    </source>
</evidence>
<dbReference type="Proteomes" id="UP000570678">
    <property type="component" value="Unassembled WGS sequence"/>
</dbReference>
<comment type="caution">
    <text evidence="1">The sequence shown here is derived from an EMBL/GenBank/DDBJ whole genome shotgun (WGS) entry which is preliminary data.</text>
</comment>
<name>A0A846YEV4_9NOCA</name>
<protein>
    <submittedName>
        <fullName evidence="1">Uncharacterized protein</fullName>
    </submittedName>
</protein>
<gene>
    <name evidence="1" type="ORF">HGA15_14845</name>
</gene>
<reference evidence="1 2" key="1">
    <citation type="submission" date="2020-04" db="EMBL/GenBank/DDBJ databases">
        <title>MicrobeNet Type strains.</title>
        <authorList>
            <person name="Nicholson A.C."/>
        </authorList>
    </citation>
    <scope>NUCLEOTIDE SEQUENCE [LARGE SCALE GENOMIC DNA]</scope>
    <source>
        <strain evidence="1 2">JCM 3332</strain>
    </source>
</reference>
<organism evidence="1 2">
    <name type="scientific">Nocardia flavorosea</name>
    <dbReference type="NCBI Taxonomy" id="53429"/>
    <lineage>
        <taxon>Bacteria</taxon>
        <taxon>Bacillati</taxon>
        <taxon>Actinomycetota</taxon>
        <taxon>Actinomycetes</taxon>
        <taxon>Mycobacteriales</taxon>
        <taxon>Nocardiaceae</taxon>
        <taxon>Nocardia</taxon>
    </lineage>
</organism>
<sequence length="203" mass="22434">MTDTDTPEGIVREIADQVRYESHLAALRVEALKLGVIAYIERHDPEGRGIPAGVIEGALTVDGTSYCSNIRAALWELANDDRLVSWAKGNRTLYALREAREEALLPDLDNGIPKGEQRLIAKMIEISNWLQENDPDRAGISSKRIEDNVPGRAVDIRGALHQLQEMGCVTEEIGPRGAKLQVLQKPYTYTGPEDTDAEDIIFG</sequence>
<evidence type="ECO:0000313" key="2">
    <source>
        <dbReference type="Proteomes" id="UP000570678"/>
    </source>
</evidence>
<dbReference type="AlphaFoldDB" id="A0A846YEV4"/>
<dbReference type="EMBL" id="JAAXOT010000006">
    <property type="protein sequence ID" value="NKY57407.1"/>
    <property type="molecule type" value="Genomic_DNA"/>
</dbReference>